<dbReference type="Proteomes" id="UP000026962">
    <property type="component" value="Chromosome 9"/>
</dbReference>
<dbReference type="Gramene" id="OPUNC09G02170.1">
    <property type="protein sequence ID" value="OPUNC09G02170.1"/>
    <property type="gene ID" value="OPUNC09G02170"/>
</dbReference>
<accession>A0A0E0LYW2</accession>
<proteinExistence type="predicted"/>
<reference evidence="1" key="1">
    <citation type="submission" date="2015-04" db="UniProtKB">
        <authorList>
            <consortium name="EnsemblPlants"/>
        </authorList>
    </citation>
    <scope>IDENTIFICATION</scope>
</reference>
<dbReference type="AlphaFoldDB" id="A0A0E0LYW2"/>
<reference evidence="1" key="2">
    <citation type="submission" date="2018-05" db="EMBL/GenBank/DDBJ databases">
        <title>OpunRS2 (Oryza punctata Reference Sequence Version 2).</title>
        <authorList>
            <person name="Zhang J."/>
            <person name="Kudrna D."/>
            <person name="Lee S."/>
            <person name="Talag J."/>
            <person name="Welchert J."/>
            <person name="Wing R.A."/>
        </authorList>
    </citation>
    <scope>NUCLEOTIDE SEQUENCE [LARGE SCALE GENOMIC DNA]</scope>
</reference>
<evidence type="ECO:0000313" key="1">
    <source>
        <dbReference type="EnsemblPlants" id="OPUNC09G02170.1"/>
    </source>
</evidence>
<protein>
    <submittedName>
        <fullName evidence="1">Uncharacterized protein</fullName>
    </submittedName>
</protein>
<keyword evidence="2" id="KW-1185">Reference proteome</keyword>
<evidence type="ECO:0000313" key="2">
    <source>
        <dbReference type="Proteomes" id="UP000026962"/>
    </source>
</evidence>
<sequence>MPPQVGRQSKKSDESPLTYYPPELLEIDKKTSKLIPVGASVICWAIWLRKNDIVFLEQHIGSDFEHNY</sequence>
<dbReference type="HOGENOM" id="CLU_2798410_0_0_1"/>
<dbReference type="EnsemblPlants" id="OPUNC09G02170.1">
    <property type="protein sequence ID" value="OPUNC09G02170.1"/>
    <property type="gene ID" value="OPUNC09G02170"/>
</dbReference>
<organism evidence="1">
    <name type="scientific">Oryza punctata</name>
    <name type="common">Red rice</name>
    <dbReference type="NCBI Taxonomy" id="4537"/>
    <lineage>
        <taxon>Eukaryota</taxon>
        <taxon>Viridiplantae</taxon>
        <taxon>Streptophyta</taxon>
        <taxon>Embryophyta</taxon>
        <taxon>Tracheophyta</taxon>
        <taxon>Spermatophyta</taxon>
        <taxon>Magnoliopsida</taxon>
        <taxon>Liliopsida</taxon>
        <taxon>Poales</taxon>
        <taxon>Poaceae</taxon>
        <taxon>BOP clade</taxon>
        <taxon>Oryzoideae</taxon>
        <taxon>Oryzeae</taxon>
        <taxon>Oryzinae</taxon>
        <taxon>Oryza</taxon>
    </lineage>
</organism>
<name>A0A0E0LYW2_ORYPU</name>